<dbReference type="EMBL" id="JAQNDN010000021">
    <property type="protein sequence ID" value="MDC0673057.1"/>
    <property type="molecule type" value="Genomic_DNA"/>
</dbReference>
<dbReference type="InterPro" id="IPR016032">
    <property type="entry name" value="Sig_transdc_resp-reg_C-effctor"/>
</dbReference>
<dbReference type="InterPro" id="IPR011990">
    <property type="entry name" value="TPR-like_helical_dom_sf"/>
</dbReference>
<keyword evidence="4" id="KW-1185">Reference proteome</keyword>
<dbReference type="Proteomes" id="UP001217838">
    <property type="component" value="Unassembled WGS sequence"/>
</dbReference>
<dbReference type="SUPFAM" id="SSF46894">
    <property type="entry name" value="C-terminal effector domain of the bipartite response regulators"/>
    <property type="match status" value="1"/>
</dbReference>
<keyword evidence="1" id="KW-0238">DNA-binding</keyword>
<dbReference type="InterPro" id="IPR000792">
    <property type="entry name" value="Tscrpt_reg_LuxR_C"/>
</dbReference>
<dbReference type="Gene3D" id="1.25.40.10">
    <property type="entry name" value="Tetratricopeptide repeat domain"/>
    <property type="match status" value="1"/>
</dbReference>
<name>A0ABT5BJ50_9BACT</name>
<comment type="caution">
    <text evidence="3">The sequence shown here is derived from an EMBL/GenBank/DDBJ whole genome shotgun (WGS) entry which is preliminary data.</text>
</comment>
<protein>
    <submittedName>
        <fullName evidence="3">LuxR C-terminal-related transcriptional regulator</fullName>
    </submittedName>
</protein>
<reference evidence="3 4" key="1">
    <citation type="submission" date="2022-11" db="EMBL/GenBank/DDBJ databases">
        <title>Minimal conservation of predation-associated metabolite biosynthetic gene clusters underscores biosynthetic potential of Myxococcota including descriptions for ten novel species: Archangium lansinium sp. nov., Myxococcus landrumus sp. nov., Nannocystis bai.</title>
        <authorList>
            <person name="Ahearne A."/>
            <person name="Stevens C."/>
            <person name="Dowd S."/>
        </authorList>
    </citation>
    <scope>NUCLEOTIDE SEQUENCE [LARGE SCALE GENOMIC DNA]</scope>
    <source>
        <strain evidence="3 4">NCELM</strain>
    </source>
</reference>
<proteinExistence type="predicted"/>
<dbReference type="SUPFAM" id="SSF48452">
    <property type="entry name" value="TPR-like"/>
    <property type="match status" value="1"/>
</dbReference>
<dbReference type="PANTHER" id="PTHR43214">
    <property type="entry name" value="TWO-COMPONENT RESPONSE REGULATOR"/>
    <property type="match status" value="1"/>
</dbReference>
<dbReference type="InterPro" id="IPR036388">
    <property type="entry name" value="WH-like_DNA-bd_sf"/>
</dbReference>
<evidence type="ECO:0000259" key="2">
    <source>
        <dbReference type="PROSITE" id="PS50043"/>
    </source>
</evidence>
<accession>A0ABT5BJ50</accession>
<gene>
    <name evidence="3" type="ORF">POL58_35210</name>
</gene>
<evidence type="ECO:0000313" key="3">
    <source>
        <dbReference type="EMBL" id="MDC0673057.1"/>
    </source>
</evidence>
<dbReference type="SMART" id="SM00421">
    <property type="entry name" value="HTH_LUXR"/>
    <property type="match status" value="1"/>
</dbReference>
<dbReference type="PROSITE" id="PS50043">
    <property type="entry name" value="HTH_LUXR_2"/>
    <property type="match status" value="1"/>
</dbReference>
<sequence length="476" mass="51358">MKKSRSPASSATPFEELSPRRRELLELLAKGLTNDEIATALGITPGTVRSHVTALLAQLDVANRTEAAAAFVAWEASPTQVAVVMKRPAIAVLPILALDEEPRTRAAAAALTEDLASLFSRWCWFPVISTSSSACARGLGKTTCEVGQQLGARFLVDGSLRIAGGTWRLSMHIDDVETGHRIWTDRRDYPAEALFDAQDAVCEAAVAAAYPVLVARVQAVLAPRSRPPVELAAWELAHEGMALQTLREADANAAALRCFREALAREPHLVLAHFGIGLACYDAVLNQWGSKAAALDLLRASADRCIEHAPYGGEGHFLLGRYLQSRGEWERAIAPLEAAVGRNPSFALAHATLSQSLQAAGRSDESLVRMEHAVRLGPRTFVAMLSTLHFMRGEYEQSLEAAERALLSNPRYSFAYALAAASAWWLGDAGRGQAHLRVLRANSPPFRPSGFAATFGEKVDAVERLARALEALSAGR</sequence>
<dbReference type="Gene3D" id="1.10.10.10">
    <property type="entry name" value="Winged helix-like DNA-binding domain superfamily/Winged helix DNA-binding domain"/>
    <property type="match status" value="1"/>
</dbReference>
<evidence type="ECO:0000256" key="1">
    <source>
        <dbReference type="ARBA" id="ARBA00023125"/>
    </source>
</evidence>
<feature type="domain" description="HTH luxR-type" evidence="2">
    <location>
        <begin position="10"/>
        <end position="75"/>
    </location>
</feature>
<dbReference type="PRINTS" id="PR00038">
    <property type="entry name" value="HTHLUXR"/>
</dbReference>
<dbReference type="Pfam" id="PF00196">
    <property type="entry name" value="GerE"/>
    <property type="match status" value="1"/>
</dbReference>
<dbReference type="InterPro" id="IPR039420">
    <property type="entry name" value="WalR-like"/>
</dbReference>
<dbReference type="RefSeq" id="WP_272005520.1">
    <property type="nucleotide sequence ID" value="NZ_JAQNDN010000021.1"/>
</dbReference>
<evidence type="ECO:0000313" key="4">
    <source>
        <dbReference type="Proteomes" id="UP001217838"/>
    </source>
</evidence>
<dbReference type="CDD" id="cd06170">
    <property type="entry name" value="LuxR_C_like"/>
    <property type="match status" value="1"/>
</dbReference>
<organism evidence="3 4">
    <name type="scientific">Nannocystis radixulma</name>
    <dbReference type="NCBI Taxonomy" id="2995305"/>
    <lineage>
        <taxon>Bacteria</taxon>
        <taxon>Pseudomonadati</taxon>
        <taxon>Myxococcota</taxon>
        <taxon>Polyangia</taxon>
        <taxon>Nannocystales</taxon>
        <taxon>Nannocystaceae</taxon>
        <taxon>Nannocystis</taxon>
    </lineage>
</organism>